<evidence type="ECO:0000313" key="3">
    <source>
        <dbReference type="EMBL" id="AHC15430.1"/>
    </source>
</evidence>
<name>V5WIH7_9SPIO</name>
<dbReference type="AlphaFoldDB" id="V5WIH7"/>
<reference evidence="3 4" key="1">
    <citation type="journal article" date="2015" name="Stand. Genomic Sci.">
        <title>Complete genome sequence and description of Salinispira pacifica gen. nov., sp. nov., a novel spirochaete isolated form a hypersaline microbial mat.</title>
        <authorList>
            <person name="Ben Hania W."/>
            <person name="Joseph M."/>
            <person name="Schumann P."/>
            <person name="Bunk B."/>
            <person name="Fiebig A."/>
            <person name="Sproer C."/>
            <person name="Klenk H.P."/>
            <person name="Fardeau M.L."/>
            <person name="Spring S."/>
        </authorList>
    </citation>
    <scope>NUCLEOTIDE SEQUENCE [LARGE SCALE GENOMIC DNA]</scope>
    <source>
        <strain evidence="3 4">L21-RPul-D2</strain>
    </source>
</reference>
<protein>
    <submittedName>
        <fullName evidence="3">Vitamin B12 ABC transporter, B12-binding component BtuF</fullName>
    </submittedName>
</protein>
<evidence type="ECO:0000256" key="1">
    <source>
        <dbReference type="ARBA" id="ARBA00022729"/>
    </source>
</evidence>
<gene>
    <name evidence="3" type="ORF">L21SP2_2063</name>
</gene>
<evidence type="ECO:0000313" key="4">
    <source>
        <dbReference type="Proteomes" id="UP000018680"/>
    </source>
</evidence>
<dbReference type="KEGG" id="slr:L21SP2_2063"/>
<dbReference type="HOGENOM" id="CLU_038034_2_8_12"/>
<dbReference type="PANTHER" id="PTHR30535:SF34">
    <property type="entry name" value="MOLYBDATE-BINDING PROTEIN MOLA"/>
    <property type="match status" value="1"/>
</dbReference>
<proteinExistence type="predicted"/>
<dbReference type="InterPro" id="IPR050902">
    <property type="entry name" value="ABC_Transporter_SBP"/>
</dbReference>
<dbReference type="PANTHER" id="PTHR30535">
    <property type="entry name" value="VITAMIN B12-BINDING PROTEIN"/>
    <property type="match status" value="1"/>
</dbReference>
<dbReference type="SUPFAM" id="SSF53807">
    <property type="entry name" value="Helical backbone' metal receptor"/>
    <property type="match status" value="1"/>
</dbReference>
<evidence type="ECO:0000259" key="2">
    <source>
        <dbReference type="PROSITE" id="PS50983"/>
    </source>
</evidence>
<accession>V5WIH7</accession>
<sequence length="340" mass="37319">MICPRDHGVWFRGRIASHVSIPPEISCIKDVAMKRALPVFFLLLLPLALFAGGQSEPSTATEPVVIEEAYQVDIVDSYGRSISFSEAPQRIISVAPSITEFVYALGAGDRLIGRTDFCNYPAAVNDIESIGSLREPNLERIVELNPDVVLVSTHFTEDNLNTLEELGIVVVSLYNEESFEGVYELARIMGELLDTEDAAEALVDEMRETVAMVTERIATVNERPKVYYVVGFGQWGDYTAGGDTFIGEMIVMAGGDNIASDVEGWSYSFEKIVENDPEIIICSEFYDTPASLQAAEGYGDLNAIKNGNLRPLNNNLIDRQGPRLADGLLALATTIHPDLF</sequence>
<keyword evidence="4" id="KW-1185">Reference proteome</keyword>
<dbReference type="PATRIC" id="fig|1307761.3.peg.2055"/>
<dbReference type="NCBIfam" id="NF038402">
    <property type="entry name" value="TroA_like"/>
    <property type="match status" value="1"/>
</dbReference>
<dbReference type="eggNOG" id="COG0614">
    <property type="taxonomic scope" value="Bacteria"/>
</dbReference>
<dbReference type="InterPro" id="IPR002491">
    <property type="entry name" value="ABC_transptr_periplasmic_BD"/>
</dbReference>
<dbReference type="Pfam" id="PF01497">
    <property type="entry name" value="Peripla_BP_2"/>
    <property type="match status" value="1"/>
</dbReference>
<feature type="domain" description="Fe/B12 periplasmic-binding" evidence="2">
    <location>
        <begin position="90"/>
        <end position="339"/>
    </location>
</feature>
<dbReference type="STRING" id="1307761.L21SP2_2063"/>
<dbReference type="EMBL" id="CP006939">
    <property type="protein sequence ID" value="AHC15430.1"/>
    <property type="molecule type" value="Genomic_DNA"/>
</dbReference>
<organism evidence="3 4">
    <name type="scientific">Salinispira pacifica</name>
    <dbReference type="NCBI Taxonomy" id="1307761"/>
    <lineage>
        <taxon>Bacteria</taxon>
        <taxon>Pseudomonadati</taxon>
        <taxon>Spirochaetota</taxon>
        <taxon>Spirochaetia</taxon>
        <taxon>Spirochaetales</taxon>
        <taxon>Spirochaetaceae</taxon>
        <taxon>Salinispira</taxon>
    </lineage>
</organism>
<keyword evidence="1" id="KW-0732">Signal</keyword>
<dbReference type="PROSITE" id="PS50983">
    <property type="entry name" value="FE_B12_PBP"/>
    <property type="match status" value="1"/>
</dbReference>
<dbReference type="InterPro" id="IPR054828">
    <property type="entry name" value="Vit_B12_bind_prot"/>
</dbReference>
<dbReference type="Gene3D" id="3.40.50.1980">
    <property type="entry name" value="Nitrogenase molybdenum iron protein domain"/>
    <property type="match status" value="2"/>
</dbReference>
<dbReference type="Proteomes" id="UP000018680">
    <property type="component" value="Chromosome"/>
</dbReference>
<dbReference type="GO" id="GO:0071281">
    <property type="term" value="P:cellular response to iron ion"/>
    <property type="evidence" value="ECO:0007669"/>
    <property type="project" value="TreeGrafter"/>
</dbReference>
<dbReference type="CDD" id="cd01143">
    <property type="entry name" value="YvrC"/>
    <property type="match status" value="1"/>
</dbReference>